<organism evidence="1 2">
    <name type="scientific">ssRNA phage SRR6960803_13</name>
    <dbReference type="NCBI Taxonomy" id="2786616"/>
    <lineage>
        <taxon>Viruses</taxon>
        <taxon>Riboviria</taxon>
        <taxon>Orthornavirae</taxon>
        <taxon>Lenarviricota</taxon>
        <taxon>Leviviricetes</taxon>
        <taxon>Norzivirales</taxon>
        <taxon>Fiersviridae</taxon>
        <taxon>Nohrdovirus</taxon>
        <taxon>Nohrdovirus limihabitans</taxon>
        <taxon>Shuravirus limihabitans</taxon>
    </lineage>
</organism>
<dbReference type="GeneID" id="80399036"/>
<keyword evidence="2" id="KW-1185">Reference proteome</keyword>
<dbReference type="KEGG" id="vg:80399036"/>
<reference evidence="1" key="1">
    <citation type="submission" date="2020-09" db="EMBL/GenBank/DDBJ databases">
        <title>Leviviricetes taxonomy.</title>
        <authorList>
            <person name="Stockdale S.R."/>
            <person name="Callanan J."/>
            <person name="Adriaenssens E.M."/>
            <person name="Kuhn J.H."/>
            <person name="Rumnieks J."/>
            <person name="Shkoporov A."/>
            <person name="Draper L.A."/>
            <person name="Ross P."/>
            <person name="Hill C."/>
        </authorList>
    </citation>
    <scope>NUCLEOTIDE SEQUENCE</scope>
</reference>
<gene>
    <name evidence="1" type="primary">SRR6960803_13_2</name>
</gene>
<dbReference type="EMBL" id="BK014073">
    <property type="protein sequence ID" value="DAD52331.1"/>
    <property type="molecule type" value="Genomic_RNA"/>
</dbReference>
<keyword evidence="1" id="KW-0946">Virion</keyword>
<sequence length="130" mass="13916">MPQMANIVVKNVANVDVTYVAASPSAGDKTPAVWRLNAASSIIGRRPTFTAMSRDNTAKTARSLFISMRFPVVVTENSVDRVAATIPLNLEVVLPTNIAVSNCLEAFTQFGNLISSSLIRSVAEEGYTPT</sequence>
<dbReference type="RefSeq" id="YP_010769889.1">
    <property type="nucleotide sequence ID" value="NC_074101.1"/>
</dbReference>
<accession>A0A8S5L480</accession>
<proteinExistence type="predicted"/>
<keyword evidence="1" id="KW-0167">Capsid protein</keyword>
<evidence type="ECO:0000313" key="2">
    <source>
        <dbReference type="Proteomes" id="UP000676241"/>
    </source>
</evidence>
<evidence type="ECO:0000313" key="1">
    <source>
        <dbReference type="EMBL" id="DAD52331.1"/>
    </source>
</evidence>
<name>A0A8S5L480_9VIRU</name>
<protein>
    <submittedName>
        <fullName evidence="1">Coat protein</fullName>
    </submittedName>
</protein>
<dbReference type="Proteomes" id="UP000676241">
    <property type="component" value="Segment"/>
</dbReference>
<dbReference type="GO" id="GO:0019028">
    <property type="term" value="C:viral capsid"/>
    <property type="evidence" value="ECO:0007669"/>
    <property type="project" value="UniProtKB-KW"/>
</dbReference>